<sequence>MIDRFVVDALGWNNGDRLCWQVRNGIGVISRARVRSVRVPGRGHLWLPTGLRHAARLGAGDRVFLAAATGAGAAAQRQLGAHADLLAPLPHAIAATMPTPQRSGAELRQLFEFAWRTALFAAVMAVLLVLIVQVIISRRSSRHRPVRDRPPDTGSAAAEFVKCTRESGLAAVILGSFQHRSDAATSTCWYQIAFVLLIELCCAHTNHTAGVSQATRR</sequence>
<gene>
    <name evidence="2" type="ORF">KV110_19180</name>
</gene>
<name>A0ABX8RZ57_NOCIO</name>
<keyword evidence="1" id="KW-0472">Membrane</keyword>
<dbReference type="EMBL" id="CP078145">
    <property type="protein sequence ID" value="QXN94974.1"/>
    <property type="molecule type" value="Genomic_DNA"/>
</dbReference>
<proteinExistence type="predicted"/>
<dbReference type="RefSeq" id="WP_218477707.1">
    <property type="nucleotide sequence ID" value="NZ_BAABJN010000007.1"/>
</dbReference>
<evidence type="ECO:0000313" key="2">
    <source>
        <dbReference type="EMBL" id="QXN94974.1"/>
    </source>
</evidence>
<accession>A0ABX8RZ57</accession>
<dbReference type="Proteomes" id="UP000694257">
    <property type="component" value="Chromosome"/>
</dbReference>
<keyword evidence="1" id="KW-1133">Transmembrane helix</keyword>
<protein>
    <submittedName>
        <fullName evidence="2">Uncharacterized protein</fullName>
    </submittedName>
</protein>
<organism evidence="2 3">
    <name type="scientific">Nocardia iowensis</name>
    <dbReference type="NCBI Taxonomy" id="204891"/>
    <lineage>
        <taxon>Bacteria</taxon>
        <taxon>Bacillati</taxon>
        <taxon>Actinomycetota</taxon>
        <taxon>Actinomycetes</taxon>
        <taxon>Mycobacteriales</taxon>
        <taxon>Nocardiaceae</taxon>
        <taxon>Nocardia</taxon>
    </lineage>
</organism>
<keyword evidence="3" id="KW-1185">Reference proteome</keyword>
<reference evidence="2 3" key="1">
    <citation type="submission" date="2021-07" db="EMBL/GenBank/DDBJ databases">
        <title>Whole Genome Sequence of Nocardia Iowensis.</title>
        <authorList>
            <person name="Lamm A."/>
            <person name="Collins-Fairclough A.M."/>
            <person name="Bunk B."/>
            <person name="Sproer C."/>
        </authorList>
    </citation>
    <scope>NUCLEOTIDE SEQUENCE [LARGE SCALE GENOMIC DNA]</scope>
    <source>
        <strain evidence="2 3">NRRL 5646</strain>
    </source>
</reference>
<keyword evidence="1" id="KW-0812">Transmembrane</keyword>
<evidence type="ECO:0000313" key="3">
    <source>
        <dbReference type="Proteomes" id="UP000694257"/>
    </source>
</evidence>
<evidence type="ECO:0000256" key="1">
    <source>
        <dbReference type="SAM" id="Phobius"/>
    </source>
</evidence>
<feature type="transmembrane region" description="Helical" evidence="1">
    <location>
        <begin position="113"/>
        <end position="136"/>
    </location>
</feature>